<proteinExistence type="predicted"/>
<dbReference type="SMART" id="SM00342">
    <property type="entry name" value="HTH_ARAC"/>
    <property type="match status" value="1"/>
</dbReference>
<dbReference type="PROSITE" id="PS01124">
    <property type="entry name" value="HTH_ARAC_FAMILY_2"/>
    <property type="match status" value="1"/>
</dbReference>
<evidence type="ECO:0000256" key="3">
    <source>
        <dbReference type="ARBA" id="ARBA00023163"/>
    </source>
</evidence>
<dbReference type="Pfam" id="PF12833">
    <property type="entry name" value="HTH_18"/>
    <property type="match status" value="1"/>
</dbReference>
<keyword evidence="1" id="KW-0805">Transcription regulation</keyword>
<evidence type="ECO:0000259" key="4">
    <source>
        <dbReference type="PROSITE" id="PS01124"/>
    </source>
</evidence>
<feature type="domain" description="HTH araC/xylS-type" evidence="4">
    <location>
        <begin position="134"/>
        <end position="232"/>
    </location>
</feature>
<dbReference type="RefSeq" id="WP_349230740.1">
    <property type="nucleotide sequence ID" value="NZ_JBBMFK010000001.1"/>
</dbReference>
<dbReference type="InterPro" id="IPR009057">
    <property type="entry name" value="Homeodomain-like_sf"/>
</dbReference>
<dbReference type="InterPro" id="IPR018062">
    <property type="entry name" value="HTH_AraC-typ_CS"/>
</dbReference>
<dbReference type="PANTHER" id="PTHR43280">
    <property type="entry name" value="ARAC-FAMILY TRANSCRIPTIONAL REGULATOR"/>
    <property type="match status" value="1"/>
</dbReference>
<dbReference type="SUPFAM" id="SSF46689">
    <property type="entry name" value="Homeodomain-like"/>
    <property type="match status" value="2"/>
</dbReference>
<gene>
    <name evidence="5" type="ORF">WMO64_01240</name>
</gene>
<keyword evidence="2" id="KW-0238">DNA-binding</keyword>
<evidence type="ECO:0000256" key="1">
    <source>
        <dbReference type="ARBA" id="ARBA00023015"/>
    </source>
</evidence>
<protein>
    <submittedName>
        <fullName evidence="5">AraC family transcriptional regulator</fullName>
    </submittedName>
</protein>
<dbReference type="Proteomes" id="UP001464378">
    <property type="component" value="Unassembled WGS sequence"/>
</dbReference>
<dbReference type="Gene3D" id="1.10.10.60">
    <property type="entry name" value="Homeodomain-like"/>
    <property type="match status" value="2"/>
</dbReference>
<reference evidence="5 6" key="1">
    <citation type="submission" date="2024-03" db="EMBL/GenBank/DDBJ databases">
        <title>Human intestinal bacterial collection.</title>
        <authorList>
            <person name="Pauvert C."/>
            <person name="Hitch T.C.A."/>
            <person name="Clavel T."/>
        </authorList>
    </citation>
    <scope>NUCLEOTIDE SEQUENCE [LARGE SCALE GENOMIC DNA]</scope>
    <source>
        <strain evidence="5 6">CLA-AP-H29</strain>
    </source>
</reference>
<evidence type="ECO:0000256" key="2">
    <source>
        <dbReference type="ARBA" id="ARBA00023125"/>
    </source>
</evidence>
<dbReference type="InterPro" id="IPR018060">
    <property type="entry name" value="HTH_AraC"/>
</dbReference>
<dbReference type="PROSITE" id="PS00041">
    <property type="entry name" value="HTH_ARAC_FAMILY_1"/>
    <property type="match status" value="1"/>
</dbReference>
<organism evidence="5 6">
    <name type="scientific">Pseudoflavonifractor intestinihominis</name>
    <dbReference type="NCBI Taxonomy" id="3133171"/>
    <lineage>
        <taxon>Bacteria</taxon>
        <taxon>Bacillati</taxon>
        <taxon>Bacillota</taxon>
        <taxon>Clostridia</taxon>
        <taxon>Eubacteriales</taxon>
        <taxon>Oscillospiraceae</taxon>
        <taxon>Pseudoflavonifractor</taxon>
    </lineage>
</organism>
<dbReference type="PANTHER" id="PTHR43280:SF2">
    <property type="entry name" value="HTH-TYPE TRANSCRIPTIONAL REGULATOR EXSA"/>
    <property type="match status" value="1"/>
</dbReference>
<comment type="caution">
    <text evidence="5">The sequence shown here is derived from an EMBL/GenBank/DDBJ whole genome shotgun (WGS) entry which is preliminary data.</text>
</comment>
<keyword evidence="3" id="KW-0804">Transcription</keyword>
<name>A0ABV1E460_9FIRM</name>
<evidence type="ECO:0000313" key="6">
    <source>
        <dbReference type="Proteomes" id="UP001464378"/>
    </source>
</evidence>
<dbReference type="EMBL" id="JBBMFK010000001">
    <property type="protein sequence ID" value="MEQ2442090.1"/>
    <property type="molecule type" value="Genomic_DNA"/>
</dbReference>
<evidence type="ECO:0000313" key="5">
    <source>
        <dbReference type="EMBL" id="MEQ2442090.1"/>
    </source>
</evidence>
<keyword evidence="6" id="KW-1185">Reference proteome</keyword>
<accession>A0ABV1E460</accession>
<sequence>MDRLMAQRRESLEFHENYKDETLQFLYVKGGEPEKLAQLFLRHHYGRSSAMGLMAQNDLDQWRCAFIVAVTLYTRFAIEGGLDQEVAYSLSDAYLYVVHRMDDPEAVYNMFHQAGLDFAARVRENRLSYVPAVRECRDYISKHLHFKISVAELAAHCGLSPNYLSTLFHRQMGMTLKEYILEEKLRAARYLLLTTDITVVEAAVQFAFPSHSSFARDFQKKYGLPPAKYRCQQHSTAWDAMY</sequence>